<feature type="compositionally biased region" description="Polar residues" evidence="1">
    <location>
        <begin position="112"/>
        <end position="131"/>
    </location>
</feature>
<proteinExistence type="predicted"/>
<evidence type="ECO:0000313" key="3">
    <source>
        <dbReference type="Proteomes" id="UP001159363"/>
    </source>
</evidence>
<feature type="region of interest" description="Disordered" evidence="1">
    <location>
        <begin position="112"/>
        <end position="138"/>
    </location>
</feature>
<protein>
    <submittedName>
        <fullName evidence="2">Uncharacterized protein</fullName>
    </submittedName>
</protein>
<gene>
    <name evidence="2" type="ORF">PR048_031750</name>
</gene>
<evidence type="ECO:0000313" key="2">
    <source>
        <dbReference type="EMBL" id="KAJ8867941.1"/>
    </source>
</evidence>
<organism evidence="2 3">
    <name type="scientific">Dryococelus australis</name>
    <dbReference type="NCBI Taxonomy" id="614101"/>
    <lineage>
        <taxon>Eukaryota</taxon>
        <taxon>Metazoa</taxon>
        <taxon>Ecdysozoa</taxon>
        <taxon>Arthropoda</taxon>
        <taxon>Hexapoda</taxon>
        <taxon>Insecta</taxon>
        <taxon>Pterygota</taxon>
        <taxon>Neoptera</taxon>
        <taxon>Polyneoptera</taxon>
        <taxon>Phasmatodea</taxon>
        <taxon>Verophasmatodea</taxon>
        <taxon>Anareolatae</taxon>
        <taxon>Phasmatidae</taxon>
        <taxon>Eurycanthinae</taxon>
        <taxon>Dryococelus</taxon>
    </lineage>
</organism>
<evidence type="ECO:0000256" key="1">
    <source>
        <dbReference type="SAM" id="MobiDB-lite"/>
    </source>
</evidence>
<keyword evidence="3" id="KW-1185">Reference proteome</keyword>
<comment type="caution">
    <text evidence="2">The sequence shown here is derived from an EMBL/GenBank/DDBJ whole genome shotgun (WGS) entry which is preliminary data.</text>
</comment>
<dbReference type="Proteomes" id="UP001159363">
    <property type="component" value="Chromosome 14"/>
</dbReference>
<name>A0ABQ9G8T4_9NEOP</name>
<sequence length="720" mass="79498">MPLDQESCVPVGDIDQSRLKSEGSIRSTTSRAPVTLSRVRAVFPLYRLSYGTLSGDPIVLHSKSQSVRIKTVKISRLHRQLQLHTLDSNIASLACKECRNVIRQSASGNLLVSQQPQSTGNNAVSCSSQSDARPVPGVPRQPIVEWVLPQGKNRHSSSAGMKGRGKREIPEKTRRPVELYGTIPSWENPGVNRPGIEPETSTQHARNCQNEKELKFENAWIGRGKRDTPEKICRATASSGTNTTSENPVRDPAGDGTRFALVGGEQANRSATNRVAATHHRHDCSRAAPPTRRSIATVIRRPGDSQSLLANGTVHTSDILSPVCLCETYMMDDTDIEQFIEEVNNNPAIWDTSDDGYHDKIKKKTAWVNVIKGSTPSNVSASLDQDVMDKTEASVVREYTMKDQGNASYQTTADLQAKPSVSTSRNSSRRSCKRQLDVDSALIDFKNTPILQPARAEIHEDRAFFDSLLATVKRFTIDQQLEWASRFPIHHYHYSSNSEFTTDPSTNKCFVHRSPRALNCVRNQHRLRSPMCVTSPNERNQQLRNQMCVMSPSRDWQLHHLLKNQLLDKQISRVSSCQTAAAVSLVKTMHPEAAVAPLHHCDSCRSCAFCLMNSLDAAAAPQMCSTKVWLVYISAHVVVVPLRYGVSTKRPPASSSTWSQSSSAHVRYFAAAATSTKMAGALENLHIALPQGQLLQTSLHPLLTSSEESRSSGKSSSLEL</sequence>
<feature type="region of interest" description="Disordered" evidence="1">
    <location>
        <begin position="407"/>
        <end position="433"/>
    </location>
</feature>
<reference evidence="2 3" key="1">
    <citation type="submission" date="2023-02" db="EMBL/GenBank/DDBJ databases">
        <title>LHISI_Scaffold_Assembly.</title>
        <authorList>
            <person name="Stuart O.P."/>
            <person name="Cleave R."/>
            <person name="Magrath M.J.L."/>
            <person name="Mikheyev A.S."/>
        </authorList>
    </citation>
    <scope>NUCLEOTIDE SEQUENCE [LARGE SCALE GENOMIC DNA]</scope>
    <source>
        <strain evidence="2">Daus_M_001</strain>
        <tissue evidence="2">Leg muscle</tissue>
    </source>
</reference>
<dbReference type="EMBL" id="JARBHB010000015">
    <property type="protein sequence ID" value="KAJ8867941.1"/>
    <property type="molecule type" value="Genomic_DNA"/>
</dbReference>
<accession>A0ABQ9G8T4</accession>